<dbReference type="PROSITE" id="PS51736">
    <property type="entry name" value="RECOMBINASES_3"/>
    <property type="match status" value="1"/>
</dbReference>
<evidence type="ECO:0000256" key="3">
    <source>
        <dbReference type="ARBA" id="ARBA00023125"/>
    </source>
</evidence>
<keyword evidence="2" id="KW-0229">DNA integration</keyword>
<dbReference type="InterPro" id="IPR006120">
    <property type="entry name" value="Resolvase_HTH_dom"/>
</dbReference>
<dbReference type="PROSITE" id="PS00398">
    <property type="entry name" value="RECOMBINASES_2"/>
    <property type="match status" value="1"/>
</dbReference>
<dbReference type="PANTHER" id="PTHR30461">
    <property type="entry name" value="DNA-INVERTASE FROM LAMBDOID PROPHAGE"/>
    <property type="match status" value="1"/>
</dbReference>
<dbReference type="RefSeq" id="WP_015500984.1">
    <property type="nucleotide sequence ID" value="NC_020911.1"/>
</dbReference>
<proteinExistence type="inferred from homology"/>
<dbReference type="Pfam" id="PF00239">
    <property type="entry name" value="Resolvase"/>
    <property type="match status" value="1"/>
</dbReference>
<feature type="active site" description="O-(5'-phospho-DNA)-serine intermediate" evidence="5">
    <location>
        <position position="9"/>
    </location>
</feature>
<evidence type="ECO:0000256" key="1">
    <source>
        <dbReference type="ARBA" id="ARBA00009913"/>
    </source>
</evidence>
<protein>
    <submittedName>
        <fullName evidence="7">Resolvase</fullName>
    </submittedName>
</protein>
<dbReference type="GO" id="GO:0003677">
    <property type="term" value="F:DNA binding"/>
    <property type="evidence" value="ECO:0007669"/>
    <property type="project" value="UniProtKB-KW"/>
</dbReference>
<dbReference type="InterPro" id="IPR009057">
    <property type="entry name" value="Homeodomain-like_sf"/>
</dbReference>
<dbReference type="Gene3D" id="3.40.50.1390">
    <property type="entry name" value="Resolvase, N-terminal catalytic domain"/>
    <property type="match status" value="1"/>
</dbReference>
<keyword evidence="8" id="KW-1185">Reference proteome</keyword>
<name>M9RA10_9RHOB</name>
<comment type="similarity">
    <text evidence="1">Belongs to the site-specific recombinase resolvase family.</text>
</comment>
<evidence type="ECO:0000259" key="6">
    <source>
        <dbReference type="PROSITE" id="PS51736"/>
    </source>
</evidence>
<dbReference type="SUPFAM" id="SSF46689">
    <property type="entry name" value="Homeodomain-like"/>
    <property type="match status" value="1"/>
</dbReference>
<organism evidence="7 8">
    <name type="scientific">Octadecabacter antarcticus 307</name>
    <dbReference type="NCBI Taxonomy" id="391626"/>
    <lineage>
        <taxon>Bacteria</taxon>
        <taxon>Pseudomonadati</taxon>
        <taxon>Pseudomonadota</taxon>
        <taxon>Alphaproteobacteria</taxon>
        <taxon>Rhodobacterales</taxon>
        <taxon>Roseobacteraceae</taxon>
        <taxon>Octadecabacter</taxon>
    </lineage>
</organism>
<dbReference type="OrthoDB" id="2290206at2"/>
<dbReference type="AlphaFoldDB" id="M9RA10"/>
<dbReference type="InterPro" id="IPR006118">
    <property type="entry name" value="Recombinase_CS"/>
</dbReference>
<dbReference type="InterPro" id="IPR036162">
    <property type="entry name" value="Resolvase-like_N_sf"/>
</dbReference>
<dbReference type="SMART" id="SM00857">
    <property type="entry name" value="Resolvase"/>
    <property type="match status" value="1"/>
</dbReference>
<dbReference type="CDD" id="cd03768">
    <property type="entry name" value="SR_ResInv"/>
    <property type="match status" value="1"/>
</dbReference>
<dbReference type="eggNOG" id="COG1961">
    <property type="taxonomic scope" value="Bacteria"/>
</dbReference>
<evidence type="ECO:0000256" key="5">
    <source>
        <dbReference type="PIRSR" id="PIRSR606118-50"/>
    </source>
</evidence>
<evidence type="ECO:0000313" key="7">
    <source>
        <dbReference type="EMBL" id="AGI69017.1"/>
    </source>
</evidence>
<evidence type="ECO:0000256" key="2">
    <source>
        <dbReference type="ARBA" id="ARBA00022908"/>
    </source>
</evidence>
<dbReference type="InterPro" id="IPR006119">
    <property type="entry name" value="Resolv_N"/>
</dbReference>
<gene>
    <name evidence="7" type="ORF">OAN307_c35390</name>
</gene>
<evidence type="ECO:0000313" key="8">
    <source>
        <dbReference type="Proteomes" id="UP000005307"/>
    </source>
</evidence>
<sequence>MKIGYRRVSTVDQNLDRQDLGNIDKIFEEKLSAATAKDRPELQSMINFARDGDEVIVWSIDRMARDLRDLQTIIQTLNDKNVSITFLSENLKFSVTSNDPFAKLQLHLMGAFAEFERTLIKKRQAEGIAKAKVKGIYRGRRASIDADKIMALHAQGLGPTKIANQMGISRVSVYRALKAAAAYTQKAHTQKATDISGKWSNPTSSYEEAMTIKKLVRKHQN</sequence>
<keyword evidence="4" id="KW-0233">DNA recombination</keyword>
<dbReference type="GO" id="GO:0000150">
    <property type="term" value="F:DNA strand exchange activity"/>
    <property type="evidence" value="ECO:0007669"/>
    <property type="project" value="InterPro"/>
</dbReference>
<evidence type="ECO:0000256" key="4">
    <source>
        <dbReference type="ARBA" id="ARBA00023172"/>
    </source>
</evidence>
<dbReference type="Proteomes" id="UP000005307">
    <property type="component" value="Chromosome"/>
</dbReference>
<dbReference type="EMBL" id="CP003740">
    <property type="protein sequence ID" value="AGI69017.1"/>
    <property type="molecule type" value="Genomic_DNA"/>
</dbReference>
<feature type="domain" description="Resolvase/invertase-type recombinase catalytic" evidence="6">
    <location>
        <begin position="1"/>
        <end position="135"/>
    </location>
</feature>
<dbReference type="HOGENOM" id="CLU_010686_8_3_5"/>
<dbReference type="InterPro" id="IPR050639">
    <property type="entry name" value="SSR_resolvase"/>
</dbReference>
<dbReference type="Pfam" id="PF02796">
    <property type="entry name" value="HTH_7"/>
    <property type="match status" value="1"/>
</dbReference>
<accession>M9RA10</accession>
<reference evidence="7 8" key="1">
    <citation type="journal article" date="2013" name="PLoS ONE">
        <title>Poles Apart: Arctic and Antarctic Octadecabacter strains Share High Genome Plasticity and a New Type of Xanthorhodopsin.</title>
        <authorList>
            <person name="Vollmers J."/>
            <person name="Voget S."/>
            <person name="Dietrich S."/>
            <person name="Gollnow K."/>
            <person name="Smits M."/>
            <person name="Meyer K."/>
            <person name="Brinkhoff T."/>
            <person name="Simon M."/>
            <person name="Daniel R."/>
        </authorList>
    </citation>
    <scope>NUCLEOTIDE SEQUENCE [LARGE SCALE GENOMIC DNA]</scope>
    <source>
        <strain evidence="7 8">307</strain>
    </source>
</reference>
<dbReference type="GO" id="GO:0015074">
    <property type="term" value="P:DNA integration"/>
    <property type="evidence" value="ECO:0007669"/>
    <property type="project" value="UniProtKB-KW"/>
</dbReference>
<dbReference type="KEGG" id="oat:OAN307_c35390"/>
<keyword evidence="3" id="KW-0238">DNA-binding</keyword>
<dbReference type="SUPFAM" id="SSF53041">
    <property type="entry name" value="Resolvase-like"/>
    <property type="match status" value="1"/>
</dbReference>
<dbReference type="PANTHER" id="PTHR30461:SF26">
    <property type="entry name" value="RESOLVASE HOMOLOG YNEB"/>
    <property type="match status" value="1"/>
</dbReference>
<dbReference type="Gene3D" id="1.10.10.60">
    <property type="entry name" value="Homeodomain-like"/>
    <property type="match status" value="1"/>
</dbReference>